<accession>A0ABW4YKR3</accession>
<evidence type="ECO:0000256" key="1">
    <source>
        <dbReference type="ARBA" id="ARBA00011028"/>
    </source>
</evidence>
<comment type="caution">
    <text evidence="7">The sequence shown here is derived from an EMBL/GenBank/DDBJ whole genome shotgun (WGS) entry which is preliminary data.</text>
</comment>
<dbReference type="PRINTS" id="PR00691">
    <property type="entry name" value="ADHESINB"/>
</dbReference>
<dbReference type="InterPro" id="IPR006128">
    <property type="entry name" value="Lipoprotein_PsaA-like"/>
</dbReference>
<evidence type="ECO:0000313" key="8">
    <source>
        <dbReference type="Proteomes" id="UP001597362"/>
    </source>
</evidence>
<organism evidence="7 8">
    <name type="scientific">Paenibacillus yanchengensis</name>
    <dbReference type="NCBI Taxonomy" id="2035833"/>
    <lineage>
        <taxon>Bacteria</taxon>
        <taxon>Bacillati</taxon>
        <taxon>Bacillota</taxon>
        <taxon>Bacilli</taxon>
        <taxon>Bacillales</taxon>
        <taxon>Paenibacillaceae</taxon>
        <taxon>Paenibacillus</taxon>
    </lineage>
</organism>
<evidence type="ECO:0000256" key="5">
    <source>
        <dbReference type="SAM" id="Coils"/>
    </source>
</evidence>
<dbReference type="SUPFAM" id="SSF53807">
    <property type="entry name" value="Helical backbone' metal receptor"/>
    <property type="match status" value="1"/>
</dbReference>
<dbReference type="RefSeq" id="WP_377771891.1">
    <property type="nucleotide sequence ID" value="NZ_JBHUHO010000029.1"/>
</dbReference>
<reference evidence="8" key="1">
    <citation type="journal article" date="2019" name="Int. J. Syst. Evol. Microbiol.">
        <title>The Global Catalogue of Microorganisms (GCM) 10K type strain sequencing project: providing services to taxonomists for standard genome sequencing and annotation.</title>
        <authorList>
            <consortium name="The Broad Institute Genomics Platform"/>
            <consortium name="The Broad Institute Genome Sequencing Center for Infectious Disease"/>
            <person name="Wu L."/>
            <person name="Ma J."/>
        </authorList>
    </citation>
    <scope>NUCLEOTIDE SEQUENCE [LARGE SCALE GENOMIC DNA]</scope>
    <source>
        <strain evidence="8">GH52</strain>
    </source>
</reference>
<evidence type="ECO:0000313" key="7">
    <source>
        <dbReference type="EMBL" id="MFD2116083.1"/>
    </source>
</evidence>
<feature type="chain" id="PRO_5045300614" evidence="6">
    <location>
        <begin position="31"/>
        <end position="350"/>
    </location>
</feature>
<evidence type="ECO:0000256" key="3">
    <source>
        <dbReference type="ARBA" id="ARBA00022729"/>
    </source>
</evidence>
<dbReference type="InterPro" id="IPR050492">
    <property type="entry name" value="Bact_metal-bind_prot9"/>
</dbReference>
<dbReference type="InterPro" id="IPR006127">
    <property type="entry name" value="ZnuA-like"/>
</dbReference>
<name>A0ABW4YKR3_9BACL</name>
<keyword evidence="5" id="KW-0175">Coiled coil</keyword>
<dbReference type="InterPro" id="IPR006129">
    <property type="entry name" value="AdhesinB"/>
</dbReference>
<dbReference type="PANTHER" id="PTHR42953">
    <property type="entry name" value="HIGH-AFFINITY ZINC UPTAKE SYSTEM PROTEIN ZNUA-RELATED"/>
    <property type="match status" value="1"/>
</dbReference>
<dbReference type="Pfam" id="PF01297">
    <property type="entry name" value="ZnuA"/>
    <property type="match status" value="1"/>
</dbReference>
<evidence type="ECO:0000256" key="4">
    <source>
        <dbReference type="RuleBase" id="RU003512"/>
    </source>
</evidence>
<comment type="similarity">
    <text evidence="1 4">Belongs to the bacterial solute-binding protein 9 family.</text>
</comment>
<dbReference type="PANTHER" id="PTHR42953:SF3">
    <property type="entry name" value="HIGH-AFFINITY ZINC UPTAKE SYSTEM PROTEIN ZNUA"/>
    <property type="match status" value="1"/>
</dbReference>
<evidence type="ECO:0000256" key="2">
    <source>
        <dbReference type="ARBA" id="ARBA00022448"/>
    </source>
</evidence>
<dbReference type="Gene3D" id="3.40.50.1980">
    <property type="entry name" value="Nitrogenase molybdenum iron protein domain"/>
    <property type="match status" value="2"/>
</dbReference>
<dbReference type="EMBL" id="JBHUHO010000029">
    <property type="protein sequence ID" value="MFD2116083.1"/>
    <property type="molecule type" value="Genomic_DNA"/>
</dbReference>
<feature type="signal peptide" evidence="6">
    <location>
        <begin position="1"/>
        <end position="30"/>
    </location>
</feature>
<sequence>MGNKHRFTRISKQKIAALLLALMMVSAACSNNDLSTVQPEATTTSTATTAEPVESEEQQAIDTLSVVTSFYPLYFLATEIGGEHVQVTNLIPTGVEPHDWAPKSKEVKKLTDAALFLYHGVGLEGWVDSFIRGLPQQSTVQIKQMSEGITLIDGDVSEGEADHGHDHGEDTGNSHTHAIDPHTWVSPKSVIQLAENVKNSLVEVDPAHQADYEKNYKVLQEKLQAMDQRYEEELGKVSKRHIVVSHQAFAYLARDYNLVQKSIMGLNPEAEPLAQDILRIAKFVKEENVQYIFFEELISDDLAQMLAAEAGAKTMVLHPLEGLTKKQEKEGENFLTLMERNLHNLTQALQ</sequence>
<dbReference type="Proteomes" id="UP001597362">
    <property type="component" value="Unassembled WGS sequence"/>
</dbReference>
<evidence type="ECO:0000256" key="6">
    <source>
        <dbReference type="SAM" id="SignalP"/>
    </source>
</evidence>
<proteinExistence type="inferred from homology"/>
<protein>
    <submittedName>
        <fullName evidence="7">Metal ABC transporter solute-binding protein, Zn/Mn family</fullName>
    </submittedName>
</protein>
<dbReference type="PRINTS" id="PR00690">
    <property type="entry name" value="ADHESNFAMILY"/>
</dbReference>
<dbReference type="PROSITE" id="PS51257">
    <property type="entry name" value="PROKAR_LIPOPROTEIN"/>
    <property type="match status" value="1"/>
</dbReference>
<keyword evidence="2 4" id="KW-0813">Transport</keyword>
<gene>
    <name evidence="7" type="ORF">ACFSJH_10140</name>
</gene>
<keyword evidence="3 6" id="KW-0732">Signal</keyword>
<feature type="coiled-coil region" evidence="5">
    <location>
        <begin position="209"/>
        <end position="236"/>
    </location>
</feature>
<keyword evidence="8" id="KW-1185">Reference proteome</keyword>